<evidence type="ECO:0000259" key="1">
    <source>
        <dbReference type="Pfam" id="PF11823"/>
    </source>
</evidence>
<dbReference type="Proteomes" id="UP000036503">
    <property type="component" value="Unassembled WGS sequence"/>
</dbReference>
<feature type="domain" description="Putative Se/S carrier protein-like" evidence="1">
    <location>
        <begin position="6"/>
        <end position="73"/>
    </location>
</feature>
<dbReference type="STRING" id="39029.BSR42_02860"/>
<proteinExistence type="predicted"/>
<dbReference type="InParanoid" id="A0A0J6ZSJ5"/>
<comment type="caution">
    <text evidence="2">The sequence shown here is derived from an EMBL/GenBank/DDBJ whole genome shotgun (WGS) entry which is preliminary data.</text>
</comment>
<reference evidence="2 3" key="1">
    <citation type="submission" date="2015-06" db="EMBL/GenBank/DDBJ databases">
        <title>Draft genome sequence of beer spoilage bacterium Megasphaera cerevisiae type strain 20462.</title>
        <authorList>
            <person name="Kutumbaka K."/>
            <person name="Pasmowitz J."/>
            <person name="Mategko J."/>
            <person name="Reyes D."/>
            <person name="Friedrich A."/>
            <person name="Han S."/>
            <person name="Martens-Habbena W."/>
            <person name="Neal-McKinney J."/>
            <person name="Janagama H.K."/>
            <person name="Nadala C."/>
            <person name="Samadpour M."/>
        </authorList>
    </citation>
    <scope>NUCLEOTIDE SEQUENCE [LARGE SCALE GENOMIC DNA]</scope>
    <source>
        <strain evidence="2 3">DSM 20462</strain>
    </source>
</reference>
<dbReference type="OrthoDB" id="362866at2"/>
<dbReference type="AlphaFoldDB" id="A0A0J6ZSJ5"/>
<protein>
    <recommendedName>
        <fullName evidence="1">Putative Se/S carrier protein-like domain-containing protein</fullName>
    </recommendedName>
</protein>
<evidence type="ECO:0000313" key="2">
    <source>
        <dbReference type="EMBL" id="KMO87931.1"/>
    </source>
</evidence>
<accession>A0A0J6ZSJ5</accession>
<sequence length="87" mass="9748">MTCCIDYYVLFKNHTDAMALYQAVRRRGIAVRISPTPRQASLCCGVSLLVTEDAVEAVETCICETGASYERIVPLPRQTDSRRDVFC</sequence>
<dbReference type="PATRIC" id="fig|1122219.3.peg.7"/>
<name>A0A0J6ZSJ5_9FIRM</name>
<gene>
    <name evidence="2" type="ORF">AB840_00030</name>
</gene>
<keyword evidence="3" id="KW-1185">Reference proteome</keyword>
<evidence type="ECO:0000313" key="3">
    <source>
        <dbReference type="Proteomes" id="UP000036503"/>
    </source>
</evidence>
<organism evidence="2 3">
    <name type="scientific">Megasphaera cerevisiae DSM 20462</name>
    <dbReference type="NCBI Taxonomy" id="1122219"/>
    <lineage>
        <taxon>Bacteria</taxon>
        <taxon>Bacillati</taxon>
        <taxon>Bacillota</taxon>
        <taxon>Negativicutes</taxon>
        <taxon>Veillonellales</taxon>
        <taxon>Veillonellaceae</taxon>
        <taxon>Megasphaera</taxon>
    </lineage>
</organism>
<dbReference type="Pfam" id="PF11823">
    <property type="entry name" value="Se_S_carrier"/>
    <property type="match status" value="1"/>
</dbReference>
<dbReference type="EMBL" id="LEKT01000001">
    <property type="protein sequence ID" value="KMO87931.1"/>
    <property type="molecule type" value="Genomic_DNA"/>
</dbReference>
<dbReference type="InterPro" id="IPR021778">
    <property type="entry name" value="Se/S_carrier-like"/>
</dbReference>